<evidence type="ECO:0000313" key="1">
    <source>
        <dbReference type="EMBL" id="RBO97203.1"/>
    </source>
</evidence>
<proteinExistence type="predicted"/>
<dbReference type="OrthoDB" id="581132at2"/>
<reference evidence="1 2" key="1">
    <citation type="submission" date="2018-06" db="EMBL/GenBank/DDBJ databases">
        <title>Genomic Encyclopedia of Type Strains, Phase IV (KMG-IV): sequencing the most valuable type-strain genomes for metagenomic binning, comparative biology and taxonomic classification.</title>
        <authorList>
            <person name="Goeker M."/>
        </authorList>
    </citation>
    <scope>NUCLEOTIDE SEQUENCE [LARGE SCALE GENOMIC DNA]</scope>
    <source>
        <strain evidence="1 2">DSM 15140</strain>
    </source>
</reference>
<sequence length="186" mass="21364">MGLVNPVGNILQVTSKSFSRYTIKENQKELKCLAQNLMKRYNPKSEIITYKDFFNSDRKEDIYFGNTEGIDSLKGENITVIGTPHLNPIAYLLISVALGYRMGLEESRMEYIPVERNGLRFYFTTYSNDSLLKEVQFYLVESQLLQAIGRARVNRFPAKVLILSNLPVVGAEYISFSQKELIELMK</sequence>
<protein>
    <submittedName>
        <fullName evidence="1">Uncharacterized protein</fullName>
    </submittedName>
</protein>
<organism evidence="1 2">
    <name type="scientific">Paraliobacillus ryukyuensis</name>
    <dbReference type="NCBI Taxonomy" id="200904"/>
    <lineage>
        <taxon>Bacteria</taxon>
        <taxon>Bacillati</taxon>
        <taxon>Bacillota</taxon>
        <taxon>Bacilli</taxon>
        <taxon>Bacillales</taxon>
        <taxon>Bacillaceae</taxon>
        <taxon>Paraliobacillus</taxon>
    </lineage>
</organism>
<accession>A0A366E4C9</accession>
<dbReference type="RefSeq" id="WP_113869208.1">
    <property type="nucleotide sequence ID" value="NZ_BAABQN010000007.1"/>
</dbReference>
<name>A0A366E4C9_9BACI</name>
<evidence type="ECO:0000313" key="2">
    <source>
        <dbReference type="Proteomes" id="UP000252254"/>
    </source>
</evidence>
<dbReference type="AlphaFoldDB" id="A0A366E4C9"/>
<dbReference type="Proteomes" id="UP000252254">
    <property type="component" value="Unassembled WGS sequence"/>
</dbReference>
<keyword evidence="2" id="KW-1185">Reference proteome</keyword>
<comment type="caution">
    <text evidence="1">The sequence shown here is derived from an EMBL/GenBank/DDBJ whole genome shotgun (WGS) entry which is preliminary data.</text>
</comment>
<gene>
    <name evidence="1" type="ORF">DES48_107122</name>
</gene>
<dbReference type="EMBL" id="QNRI01000007">
    <property type="protein sequence ID" value="RBO97203.1"/>
    <property type="molecule type" value="Genomic_DNA"/>
</dbReference>